<dbReference type="STRING" id="237018.SAMN04489723_1207"/>
<dbReference type="EMBL" id="FOKK01000020">
    <property type="protein sequence ID" value="SFB55763.1"/>
    <property type="molecule type" value="Genomic_DNA"/>
</dbReference>
<dbReference type="OrthoDB" id="9811314at2"/>
<name>A0A1I1C5I3_9BACT</name>
<protein>
    <recommendedName>
        <fullName evidence="4">Outer membrane lipoprotein-sorting protein</fullName>
    </recommendedName>
</protein>
<evidence type="ECO:0000313" key="2">
    <source>
        <dbReference type="EMBL" id="SFB55763.1"/>
    </source>
</evidence>
<sequence>MKKIIVVLALGLLAAPGLTQASVIEKEVSSKSVVENSVKEVIDKYIKAIGGEAKMKAIYNVEMNMEAEIQGMKLIISGVTDQKNERLLNVTEVNGNVMSKTIVKDGAGTVTAMGQEQSLTDEQVASVLKNQIYAFRELYLDELGINVTYEGTEEVEGEQAYKLSFEAGGDANTTEYYSVATGLKIQTKSDIVGTMVYKDYKEVDGLMMPMAMEITNSLMPMPLKAKVTSVKFNQDLDDSVFN</sequence>
<evidence type="ECO:0000256" key="1">
    <source>
        <dbReference type="SAM" id="SignalP"/>
    </source>
</evidence>
<organism evidence="2 3">
    <name type="scientific">Algoriphagus aquimarinus</name>
    <dbReference type="NCBI Taxonomy" id="237018"/>
    <lineage>
        <taxon>Bacteria</taxon>
        <taxon>Pseudomonadati</taxon>
        <taxon>Bacteroidota</taxon>
        <taxon>Cytophagia</taxon>
        <taxon>Cytophagales</taxon>
        <taxon>Cyclobacteriaceae</taxon>
        <taxon>Algoriphagus</taxon>
    </lineage>
</organism>
<feature type="chain" id="PRO_5011646614" description="Outer membrane lipoprotein-sorting protein" evidence="1">
    <location>
        <begin position="22"/>
        <end position="242"/>
    </location>
</feature>
<gene>
    <name evidence="2" type="ORF">SAMN04489723_1207</name>
</gene>
<proteinExistence type="predicted"/>
<keyword evidence="1" id="KW-0732">Signal</keyword>
<accession>A0A1I1C5I3</accession>
<evidence type="ECO:0008006" key="4">
    <source>
        <dbReference type="Google" id="ProtNLM"/>
    </source>
</evidence>
<dbReference type="Gene3D" id="2.50.20.10">
    <property type="entry name" value="Lipoprotein localisation LolA/LolB/LppX"/>
    <property type="match status" value="1"/>
</dbReference>
<keyword evidence="3" id="KW-1185">Reference proteome</keyword>
<reference evidence="2 3" key="1">
    <citation type="submission" date="2016-10" db="EMBL/GenBank/DDBJ databases">
        <authorList>
            <person name="de Groot N.N."/>
        </authorList>
    </citation>
    <scope>NUCLEOTIDE SEQUENCE [LARGE SCALE GENOMIC DNA]</scope>
    <source>
        <strain evidence="2 3">DSM 23399</strain>
    </source>
</reference>
<dbReference type="Proteomes" id="UP000198790">
    <property type="component" value="Unassembled WGS sequence"/>
</dbReference>
<evidence type="ECO:0000313" key="3">
    <source>
        <dbReference type="Proteomes" id="UP000198790"/>
    </source>
</evidence>
<dbReference type="RefSeq" id="WP_092900485.1">
    <property type="nucleotide sequence ID" value="NZ_FOKK01000020.1"/>
</dbReference>
<feature type="signal peptide" evidence="1">
    <location>
        <begin position="1"/>
        <end position="21"/>
    </location>
</feature>
<dbReference type="AlphaFoldDB" id="A0A1I1C5I3"/>